<evidence type="ECO:0000256" key="2">
    <source>
        <dbReference type="ARBA" id="ARBA00022679"/>
    </source>
</evidence>
<evidence type="ECO:0000256" key="1">
    <source>
        <dbReference type="ARBA" id="ARBA00004752"/>
    </source>
</evidence>
<evidence type="ECO:0000256" key="5">
    <source>
        <dbReference type="ARBA" id="ARBA00023316"/>
    </source>
</evidence>
<feature type="region of interest" description="Disordered" evidence="7">
    <location>
        <begin position="42"/>
        <end position="94"/>
    </location>
</feature>
<dbReference type="Gene3D" id="2.40.440.10">
    <property type="entry name" value="L,D-transpeptidase catalytic domain-like"/>
    <property type="match status" value="1"/>
</dbReference>
<dbReference type="CDD" id="cd16913">
    <property type="entry name" value="YkuD_like"/>
    <property type="match status" value="1"/>
</dbReference>
<reference evidence="10" key="1">
    <citation type="submission" date="2022-01" db="EMBL/GenBank/DDBJ databases">
        <title>PSI-footprinting approach for the identification of protein synthesis inhibitor producers.</title>
        <authorList>
            <person name="Handel F."/>
            <person name="Kulik A."/>
            <person name="Wex K.W."/>
            <person name="Berscheid A."/>
            <person name="Saur J.S."/>
            <person name="Winkler A."/>
            <person name="Wibberg D."/>
            <person name="Kalinowski J."/>
            <person name="Broetz-Oesterhelt H."/>
            <person name="Mast Y."/>
        </authorList>
    </citation>
    <scope>NUCLEOTIDE SEQUENCE</scope>
    <source>
        <strain evidence="10">KNN 49.3e</strain>
    </source>
</reference>
<evidence type="ECO:0000256" key="4">
    <source>
        <dbReference type="ARBA" id="ARBA00022984"/>
    </source>
</evidence>
<dbReference type="PROSITE" id="PS52029">
    <property type="entry name" value="LD_TPASE"/>
    <property type="match status" value="1"/>
</dbReference>
<keyword evidence="11" id="KW-1185">Reference proteome</keyword>
<dbReference type="PANTHER" id="PTHR30582">
    <property type="entry name" value="L,D-TRANSPEPTIDASE"/>
    <property type="match status" value="1"/>
</dbReference>
<comment type="pathway">
    <text evidence="1 6">Cell wall biogenesis; peptidoglycan biosynthesis.</text>
</comment>
<evidence type="ECO:0000256" key="3">
    <source>
        <dbReference type="ARBA" id="ARBA00022960"/>
    </source>
</evidence>
<feature type="active site" description="Nucleophile" evidence="6">
    <location>
        <position position="185"/>
    </location>
</feature>
<sequence>MTVKKLVLAVAAVGAALVLTACGGGAQQAADVQQVAVTTGAPTTAPTTTSTAAPSTTTPSTSSAAPSTTSTTTKPSTSSKTTTKKTTTTKAQAPAGVPCAATVDACVDLSAKKAWLLKDGEVVYGPVQIMPGSASDPTPVGTFRVSHKVKDYHSREFDAPMPNSVFFQPGIAFHQGSLSKYSHGCIHLSTSASQKFFSTLAAGDTVQVVR</sequence>
<feature type="signal peptide" evidence="8">
    <location>
        <begin position="1"/>
        <end position="21"/>
    </location>
</feature>
<evidence type="ECO:0000313" key="11">
    <source>
        <dbReference type="Proteomes" id="UP000830158"/>
    </source>
</evidence>
<evidence type="ECO:0000259" key="9">
    <source>
        <dbReference type="PROSITE" id="PS52029"/>
    </source>
</evidence>
<keyword evidence="2" id="KW-0808">Transferase</keyword>
<dbReference type="InterPro" id="IPR038063">
    <property type="entry name" value="Transpep_catalytic_dom"/>
</dbReference>
<dbReference type="PANTHER" id="PTHR30582:SF33">
    <property type="entry name" value="EXPORTED PROTEIN"/>
    <property type="match status" value="1"/>
</dbReference>
<keyword evidence="8" id="KW-0732">Signal</keyword>
<evidence type="ECO:0000256" key="8">
    <source>
        <dbReference type="SAM" id="SignalP"/>
    </source>
</evidence>
<evidence type="ECO:0000256" key="7">
    <source>
        <dbReference type="SAM" id="MobiDB-lite"/>
    </source>
</evidence>
<dbReference type="InterPro" id="IPR050979">
    <property type="entry name" value="LD-transpeptidase"/>
</dbReference>
<keyword evidence="4 6" id="KW-0573">Peptidoglycan synthesis</keyword>
<dbReference type="SUPFAM" id="SSF141523">
    <property type="entry name" value="L,D-transpeptidase catalytic domain-like"/>
    <property type="match status" value="1"/>
</dbReference>
<proteinExistence type="predicted"/>
<feature type="active site" description="Proton donor/acceptor" evidence="6">
    <location>
        <position position="174"/>
    </location>
</feature>
<dbReference type="EMBL" id="CP091196">
    <property type="protein sequence ID" value="UQS22007.1"/>
    <property type="molecule type" value="Genomic_DNA"/>
</dbReference>
<feature type="chain" id="PRO_5045935971" evidence="8">
    <location>
        <begin position="22"/>
        <end position="210"/>
    </location>
</feature>
<evidence type="ECO:0000256" key="6">
    <source>
        <dbReference type="PROSITE-ProRule" id="PRU01373"/>
    </source>
</evidence>
<gene>
    <name evidence="10" type="ORF">L1857_03795</name>
</gene>
<feature type="domain" description="L,D-TPase catalytic" evidence="9">
    <location>
        <begin position="103"/>
        <end position="209"/>
    </location>
</feature>
<dbReference type="InterPro" id="IPR005490">
    <property type="entry name" value="LD_TPept_cat_dom"/>
</dbReference>
<organism evidence="10 11">
    <name type="scientific">Amycolatopsis thermalba</name>
    <dbReference type="NCBI Taxonomy" id="944492"/>
    <lineage>
        <taxon>Bacteria</taxon>
        <taxon>Bacillati</taxon>
        <taxon>Actinomycetota</taxon>
        <taxon>Actinomycetes</taxon>
        <taxon>Pseudonocardiales</taxon>
        <taxon>Pseudonocardiaceae</taxon>
        <taxon>Amycolatopsis</taxon>
    </lineage>
</organism>
<evidence type="ECO:0000313" key="10">
    <source>
        <dbReference type="EMBL" id="UQS22007.1"/>
    </source>
</evidence>
<keyword evidence="3 6" id="KW-0133">Cell shape</keyword>
<dbReference type="RefSeq" id="WP_162830483.1">
    <property type="nucleotide sequence ID" value="NZ_CP091196.1"/>
</dbReference>
<dbReference type="Pfam" id="PF03734">
    <property type="entry name" value="YkuD"/>
    <property type="match status" value="1"/>
</dbReference>
<name>A0ABY4NQM5_9PSEU</name>
<keyword evidence="5 6" id="KW-0961">Cell wall biogenesis/degradation</keyword>
<dbReference type="PROSITE" id="PS51257">
    <property type="entry name" value="PROKAR_LIPOPROTEIN"/>
    <property type="match status" value="1"/>
</dbReference>
<accession>A0ABY4NQM5</accession>
<protein>
    <submittedName>
        <fullName evidence="10">L,D-transpeptidase</fullName>
    </submittedName>
</protein>
<dbReference type="Proteomes" id="UP000830158">
    <property type="component" value="Chromosome"/>
</dbReference>